<organism evidence="5 6">
    <name type="scientific">Pseudocohnilembus persalinus</name>
    <name type="common">Ciliate</name>
    <dbReference type="NCBI Taxonomy" id="266149"/>
    <lineage>
        <taxon>Eukaryota</taxon>
        <taxon>Sar</taxon>
        <taxon>Alveolata</taxon>
        <taxon>Ciliophora</taxon>
        <taxon>Intramacronucleata</taxon>
        <taxon>Oligohymenophorea</taxon>
        <taxon>Scuticociliatia</taxon>
        <taxon>Philasterida</taxon>
        <taxon>Pseudocohnilembidae</taxon>
        <taxon>Pseudocohnilembus</taxon>
    </lineage>
</organism>
<dbReference type="InterPro" id="IPR011043">
    <property type="entry name" value="Gal_Oxase/kelch_b-propeller"/>
</dbReference>
<feature type="compositionally biased region" description="Basic and acidic residues" evidence="4">
    <location>
        <begin position="853"/>
        <end position="870"/>
    </location>
</feature>
<dbReference type="PANTHER" id="PTHR46228">
    <property type="entry name" value="KELCH DOMAIN-CONTAINING PROTEIN"/>
    <property type="match status" value="1"/>
</dbReference>
<feature type="compositionally biased region" description="Polar residues" evidence="4">
    <location>
        <begin position="877"/>
        <end position="889"/>
    </location>
</feature>
<evidence type="ECO:0000256" key="3">
    <source>
        <dbReference type="SAM" id="Coils"/>
    </source>
</evidence>
<evidence type="ECO:0000313" key="6">
    <source>
        <dbReference type="Proteomes" id="UP000054937"/>
    </source>
</evidence>
<reference evidence="5 6" key="1">
    <citation type="journal article" date="2015" name="Sci. Rep.">
        <title>Genome of the facultative scuticociliatosis pathogen Pseudocohnilembus persalinus provides insight into its virulence through horizontal gene transfer.</title>
        <authorList>
            <person name="Xiong J."/>
            <person name="Wang G."/>
            <person name="Cheng J."/>
            <person name="Tian M."/>
            <person name="Pan X."/>
            <person name="Warren A."/>
            <person name="Jiang C."/>
            <person name="Yuan D."/>
            <person name="Miao W."/>
        </authorList>
    </citation>
    <scope>NUCLEOTIDE SEQUENCE [LARGE SCALE GENOMIC DNA]</scope>
    <source>
        <strain evidence="5">36N120E</strain>
    </source>
</reference>
<dbReference type="OMA" id="GRENCAF"/>
<dbReference type="AlphaFoldDB" id="A0A0V0R784"/>
<dbReference type="InterPro" id="IPR015915">
    <property type="entry name" value="Kelch-typ_b-propeller"/>
</dbReference>
<feature type="region of interest" description="Disordered" evidence="4">
    <location>
        <begin position="267"/>
        <end position="286"/>
    </location>
</feature>
<gene>
    <name evidence="5" type="ORF">PPERSA_10473</name>
</gene>
<sequence>MADIKSILNQKKDSVQNTFKKTTFLDQIDQIDDINDEEKIIQNQDNQKKQVKNDKNDKNKDSEYIKQQKLLQEQLALERQRQIDERNNEARNQLNQVDSEYFKNQFEQNGVEISKLSKTKYQFILDEYTNTNNSDSSYIYGKQDKQIKKSLIMALPELGDKINQRKEIPFISFDNAKYINQNIISTIEEEQEQSILSSHQQKGSQMVKSNKNHYNFSYQQTPDCQSLLNSKKNRNLQKEQINQSYSISKKHSVSHQNLDKKLFSGYQSSQKRNNNGQSMLQSNNSQSILQSESHLFSDKNYTQKDKIAFELVHNKSAKNTLNKIDLYQNNKIFGDAEQNILKIQEKILKQPRIRVFDSKNYQKMQKVIKQKKQYEMDQKDKDASKFEIQHTSAQKFFNLNEKKSPRMEKMEISDKNEQKFQKIVQFEDNNNSVKRQLQDLVHQNQQNNLYQAFNMGFSQSHWRPLGRENCAFAVIDKKAYLYGGSSIRNTNEICYQNVNSLKWEVVRQTKGEIPKNYRYSHQMVAYKKNLYILGGYQNNIDTSDNNIGECIMDVKTFNTETLTWKSIHLFGELIQPRKNFSCTIHGKTIIVHGGIDNWGNFLNDTWLFDIPTSRWSQAITNTPQSKAYQNGIGYHSCCNVYNQERKMLVVYKQLEKIDGRFSGIQQEGVYFFGGKKQISEMRVAELKQIMIDGKDDGDRNEVVGELQILKIDTKPFQWIQPETKGERPSPRFSCAMVYNPQTENIFVYGGQNDNMIQMVFLNDLYVLKLSNLEWLKVNLYNGQNLPGRTGHSSYIVDSKMYIFGGINFNGFCSSETVVIELDEKEAYLNIKKELQNQALKQLEMQIQENQEMENEKRNSKVRDPNKETQKKQIVPEINNQSSLNSPTNQRKNNIILKGHINQSSQQSSPKRQKLDLNSEKLKRLMYDNSVTYNPQPVQQSIAELRSNRQHNRPQNQVEPTKNQKKEKSLINIIGSYVQEKNQNSLQQQQDQNLNLKEDVQGKNNNKSMFSKIQYRNASTGNIYNLKNVQKQQKDSEINNQEQNQLKLPQIRSNFSQNIVSR</sequence>
<feature type="coiled-coil region" evidence="3">
    <location>
        <begin position="978"/>
        <end position="1045"/>
    </location>
</feature>
<evidence type="ECO:0000313" key="5">
    <source>
        <dbReference type="EMBL" id="KRX10374.1"/>
    </source>
</evidence>
<dbReference type="FunCoup" id="A0A0V0R784">
    <property type="interactions" value="6"/>
</dbReference>
<dbReference type="Proteomes" id="UP000054937">
    <property type="component" value="Unassembled WGS sequence"/>
</dbReference>
<keyword evidence="1" id="KW-0880">Kelch repeat</keyword>
<feature type="region of interest" description="Disordered" evidence="4">
    <location>
        <begin position="850"/>
        <end position="889"/>
    </location>
</feature>
<feature type="region of interest" description="Disordered" evidence="4">
    <location>
        <begin position="947"/>
        <end position="966"/>
    </location>
</feature>
<evidence type="ECO:0000256" key="1">
    <source>
        <dbReference type="ARBA" id="ARBA00022441"/>
    </source>
</evidence>
<dbReference type="Gene3D" id="2.120.10.80">
    <property type="entry name" value="Kelch-type beta propeller"/>
    <property type="match status" value="2"/>
</dbReference>
<name>A0A0V0R784_PSEPJ</name>
<dbReference type="SUPFAM" id="SSF50965">
    <property type="entry name" value="Galactose oxidase, central domain"/>
    <property type="match status" value="1"/>
</dbReference>
<dbReference type="PANTHER" id="PTHR46228:SF2">
    <property type="entry name" value="KELCH REPEAT PROTEIN (AFU_ORTHOLOGUE AFUA_4G14350)"/>
    <property type="match status" value="1"/>
</dbReference>
<evidence type="ECO:0000256" key="2">
    <source>
        <dbReference type="ARBA" id="ARBA00022737"/>
    </source>
</evidence>
<dbReference type="InParanoid" id="A0A0V0R784"/>
<dbReference type="EMBL" id="LDAU01000028">
    <property type="protein sequence ID" value="KRX10374.1"/>
    <property type="molecule type" value="Genomic_DNA"/>
</dbReference>
<feature type="region of interest" description="Disordered" evidence="4">
    <location>
        <begin position="43"/>
        <end position="62"/>
    </location>
</feature>
<dbReference type="Pfam" id="PF24681">
    <property type="entry name" value="Kelch_KLHDC2_KLHL20_DRC7"/>
    <property type="match status" value="2"/>
</dbReference>
<keyword evidence="3" id="KW-0175">Coiled coil</keyword>
<keyword evidence="6" id="KW-1185">Reference proteome</keyword>
<accession>A0A0V0R784</accession>
<feature type="compositionally biased region" description="Basic and acidic residues" evidence="4">
    <location>
        <begin position="46"/>
        <end position="62"/>
    </location>
</feature>
<keyword evidence="2" id="KW-0677">Repeat</keyword>
<comment type="caution">
    <text evidence="5">The sequence shown here is derived from an EMBL/GenBank/DDBJ whole genome shotgun (WGS) entry which is preliminary data.</text>
</comment>
<dbReference type="OrthoDB" id="293573at2759"/>
<protein>
    <submittedName>
        <fullName evidence="5">Galactose oxidase/kelch, beta-propeller</fullName>
    </submittedName>
</protein>
<proteinExistence type="predicted"/>
<feature type="compositionally biased region" description="Low complexity" evidence="4">
    <location>
        <begin position="273"/>
        <end position="286"/>
    </location>
</feature>
<evidence type="ECO:0000256" key="4">
    <source>
        <dbReference type="SAM" id="MobiDB-lite"/>
    </source>
</evidence>